<protein>
    <submittedName>
        <fullName evidence="4">Linear gramicidin synthase subunit D</fullName>
    </submittedName>
</protein>
<dbReference type="SUPFAM" id="SSF51161">
    <property type="entry name" value="Trimeric LpxA-like enzymes"/>
    <property type="match status" value="2"/>
</dbReference>
<keyword evidence="2" id="KW-0812">Transmembrane</keyword>
<dbReference type="Pfam" id="PF00550">
    <property type="entry name" value="PP-binding"/>
    <property type="match status" value="1"/>
</dbReference>
<dbReference type="Gene3D" id="3.40.50.12780">
    <property type="entry name" value="N-terminal domain of ligase-like"/>
    <property type="match status" value="1"/>
</dbReference>
<keyword evidence="2" id="KW-0472">Membrane</keyword>
<proteinExistence type="predicted"/>
<dbReference type="InterPro" id="IPR020845">
    <property type="entry name" value="AMP-binding_CS"/>
</dbReference>
<reference evidence="4 5" key="1">
    <citation type="submission" date="2019-02" db="EMBL/GenBank/DDBJ databases">
        <title>Deep-cultivation of Planctomycetes and their phenomic and genomic characterization uncovers novel biology.</title>
        <authorList>
            <person name="Wiegand S."/>
            <person name="Jogler M."/>
            <person name="Boedeker C."/>
            <person name="Pinto D."/>
            <person name="Vollmers J."/>
            <person name="Rivas-Marin E."/>
            <person name="Kohn T."/>
            <person name="Peeters S.H."/>
            <person name="Heuer A."/>
            <person name="Rast P."/>
            <person name="Oberbeckmann S."/>
            <person name="Bunk B."/>
            <person name="Jeske O."/>
            <person name="Meyerdierks A."/>
            <person name="Storesund J.E."/>
            <person name="Kallscheuer N."/>
            <person name="Luecker S."/>
            <person name="Lage O.M."/>
            <person name="Pohl T."/>
            <person name="Merkel B.J."/>
            <person name="Hornburger P."/>
            <person name="Mueller R.-W."/>
            <person name="Bruemmer F."/>
            <person name="Labrenz M."/>
            <person name="Spormann A.M."/>
            <person name="Op Den Camp H."/>
            <person name="Overmann J."/>
            <person name="Amann R."/>
            <person name="Jetten M.S.M."/>
            <person name="Mascher T."/>
            <person name="Medema M.H."/>
            <person name="Devos D.P."/>
            <person name="Kaster A.-K."/>
            <person name="Ovreas L."/>
            <person name="Rohde M."/>
            <person name="Galperin M.Y."/>
            <person name="Jogler C."/>
        </authorList>
    </citation>
    <scope>NUCLEOTIDE SEQUENCE [LARGE SCALE GENOMIC DNA]</scope>
    <source>
        <strain evidence="4 5">CA54</strain>
    </source>
</reference>
<dbReference type="PANTHER" id="PTHR45527">
    <property type="entry name" value="NONRIBOSOMAL PEPTIDE SYNTHETASE"/>
    <property type="match status" value="1"/>
</dbReference>
<dbReference type="SUPFAM" id="SSF47336">
    <property type="entry name" value="ACP-like"/>
    <property type="match status" value="1"/>
</dbReference>
<evidence type="ECO:0000256" key="2">
    <source>
        <dbReference type="SAM" id="Phobius"/>
    </source>
</evidence>
<dbReference type="OrthoDB" id="9778383at2"/>
<dbReference type="GO" id="GO:0044550">
    <property type="term" value="P:secondary metabolite biosynthetic process"/>
    <property type="evidence" value="ECO:0007669"/>
    <property type="project" value="TreeGrafter"/>
</dbReference>
<dbReference type="Gene3D" id="2.160.10.10">
    <property type="entry name" value="Hexapeptide repeat proteins"/>
    <property type="match status" value="2"/>
</dbReference>
<dbReference type="GO" id="GO:0031177">
    <property type="term" value="F:phosphopantetheine binding"/>
    <property type="evidence" value="ECO:0007669"/>
    <property type="project" value="TreeGrafter"/>
</dbReference>
<evidence type="ECO:0000256" key="1">
    <source>
        <dbReference type="SAM" id="MobiDB-lite"/>
    </source>
</evidence>
<dbReference type="EMBL" id="SJPP01000006">
    <property type="protein sequence ID" value="TWU03027.1"/>
    <property type="molecule type" value="Genomic_DNA"/>
</dbReference>
<name>A0A5C6AU75_9PLAN</name>
<dbReference type="Gene3D" id="3.30.300.30">
    <property type="match status" value="1"/>
</dbReference>
<dbReference type="PROSITE" id="PS50075">
    <property type="entry name" value="CARRIER"/>
    <property type="match status" value="1"/>
</dbReference>
<keyword evidence="2" id="KW-1133">Transmembrane helix</keyword>
<feature type="transmembrane region" description="Helical" evidence="2">
    <location>
        <begin position="746"/>
        <end position="770"/>
    </location>
</feature>
<dbReference type="InterPro" id="IPR011004">
    <property type="entry name" value="Trimer_LpxA-like_sf"/>
</dbReference>
<dbReference type="PROSITE" id="PS00455">
    <property type="entry name" value="AMP_BINDING"/>
    <property type="match status" value="1"/>
</dbReference>
<dbReference type="GO" id="GO:0005737">
    <property type="term" value="C:cytoplasm"/>
    <property type="evidence" value="ECO:0007669"/>
    <property type="project" value="TreeGrafter"/>
</dbReference>
<dbReference type="Proteomes" id="UP000320735">
    <property type="component" value="Unassembled WGS sequence"/>
</dbReference>
<sequence>MAGSILAAVFVVFFGLTFVAWRRYLWVAEKTQHVQKDTCPYSLTDVFGDRHLVNIPHQEGVRWLTEIFSRSARRFPDHPALQIPHTGESLTFADLDARAEAVAAALSPFLTGPDQVVVVVMSQDNWQIVASHVGILKAGGTVMFLDTTLPEALITHMLEDAQPVAVLTRGQDSFRGLPTLDVLALPETMTRSAPPPWLDDPTQRLATIFYTSGTTGMPKGVECPHAGYVNLALSYADYFDLNPGMDATSLTSSLGYDGSISEMYSAWVSGCAVVLLTKEQIRSGPDLVPVLREAEVTVLFCPPALLTTLTPSPELDLPYPLCRYVVPAGEAFPAALVEPWTRGRRQIINTYGPTEASTDTSRQSLRPGEPVTIGPPLANVTYVILEVGKLDPLPHGEVGELCIGGVHVARGYRNLPEQTAQKFITHPRFERLYRTGDKCRIDVRTQRVHFLGRIDAQLKVRGHRVETQPVEDILQTEFQEIEVAVLDYQNEELVAFVAAPLVAEGESPLVAPAPAEWAARVTKRLSAQLPAPSVPTRIFLVDGFVMKPVSGKIDRERLPDLSRLLPNEAPAAEGTSRGARTRTQDEEADDIQPPEADSEVAQGAAEVLAICRDVFDRALGWDDAFADHGGHSIVIARLANRLRAAGRVVSVLSLLTDCNTARKVAHHRSRERPQTSGAHHTSAARFNGNRSERDEASAEVLSVGYFTTLQILFLLLLYSPPILGFIGLVAFAEIGEFFVTAHLEEFIVVGVLTYLLALTLPFAGLLWVMLIKLCMGGHIRNNWVAPGVYPKWSRMHLRTWYIGRLQQWVLRPLNAMFRSAPLMAWVLRGLGATVGKNVHCAHAVVFSGPLDLLSIEDDVSIQTGAYLSMSRWVGQELHIGPVHLKSGCKIGMRSGIANDVTVGRGSWITPLTPILADVGADEMWEGAPAHFAGRCAAVKRTANHCRYGLPFWLLGTLGILMQIFLDLLLLVVPTASVAWFAAVLLPASEIASNSDYFQITPLHEIVWQMSLYTFVTTWVTIVLVSMVGCVFLRYTPASPGLYPSYGLKGHLLLYRVKLMDQIQRLWTWSIIGQYLRTLAGVRFARSGASECDVMLNLVPELTQADSQVFWAHGGFTNMLDQGAEHLTLRPIDMPANSFFSNNCVAEYGNFPTNFLLGVSTPATDIRFRRQMRSRDGKSITVAGNPPVKFGSADFEAENEARALPSFPLFLARVSLHDVFSVGMLPIAEVLVFAILYTVLLRLGGHAVVSACLALILGEVVLVECCALLKRVIVGNQWGTAHSTLFWSLRHFSYFFVQDCFFAWYRRPMRTLAGTVLANFALRRMGCRIGRRTIIEDPLQAFDWNAVSFGDDCIIDGLLQLHTFENMMLKVKRTEIQDGSSVSFGATVMGGVVIEPDTTLLPLSMVLKEMHLPTAAYEGSPTDPVSGVQHSPPLLTQPRPGGFETPGDTNEAHDIQ</sequence>
<dbReference type="PANTHER" id="PTHR45527:SF1">
    <property type="entry name" value="FATTY ACID SYNTHASE"/>
    <property type="match status" value="1"/>
</dbReference>
<feature type="transmembrane region" description="Helical" evidence="2">
    <location>
        <begin position="1005"/>
        <end position="1032"/>
    </location>
</feature>
<evidence type="ECO:0000313" key="5">
    <source>
        <dbReference type="Proteomes" id="UP000320735"/>
    </source>
</evidence>
<evidence type="ECO:0000313" key="4">
    <source>
        <dbReference type="EMBL" id="TWU03027.1"/>
    </source>
</evidence>
<dbReference type="Pfam" id="PF00501">
    <property type="entry name" value="AMP-binding"/>
    <property type="match status" value="1"/>
</dbReference>
<feature type="region of interest" description="Disordered" evidence="1">
    <location>
        <begin position="1416"/>
        <end position="1455"/>
    </location>
</feature>
<evidence type="ECO:0000259" key="3">
    <source>
        <dbReference type="PROSITE" id="PS50075"/>
    </source>
</evidence>
<feature type="region of interest" description="Disordered" evidence="1">
    <location>
        <begin position="564"/>
        <end position="599"/>
    </location>
</feature>
<feature type="region of interest" description="Disordered" evidence="1">
    <location>
        <begin position="665"/>
        <end position="691"/>
    </location>
</feature>
<feature type="transmembrane region" description="Helical" evidence="2">
    <location>
        <begin position="722"/>
        <end position="740"/>
    </location>
</feature>
<dbReference type="InterPro" id="IPR000873">
    <property type="entry name" value="AMP-dep_synth/lig_dom"/>
</dbReference>
<dbReference type="Gene3D" id="1.10.1200.10">
    <property type="entry name" value="ACP-like"/>
    <property type="match status" value="1"/>
</dbReference>
<feature type="compositionally biased region" description="Acidic residues" evidence="1">
    <location>
        <begin position="586"/>
        <end position="598"/>
    </location>
</feature>
<gene>
    <name evidence="4" type="primary">lgrD_2</name>
    <name evidence="4" type="ORF">CA54_61110</name>
</gene>
<keyword evidence="5" id="KW-1185">Reference proteome</keyword>
<dbReference type="GO" id="GO:0043041">
    <property type="term" value="P:amino acid activation for nonribosomal peptide biosynthetic process"/>
    <property type="evidence" value="ECO:0007669"/>
    <property type="project" value="TreeGrafter"/>
</dbReference>
<dbReference type="InterPro" id="IPR045851">
    <property type="entry name" value="AMP-bd_C_sf"/>
</dbReference>
<accession>A0A5C6AU75</accession>
<organism evidence="4 5">
    <name type="scientific">Symmachiella macrocystis</name>
    <dbReference type="NCBI Taxonomy" id="2527985"/>
    <lineage>
        <taxon>Bacteria</taxon>
        <taxon>Pseudomonadati</taxon>
        <taxon>Planctomycetota</taxon>
        <taxon>Planctomycetia</taxon>
        <taxon>Planctomycetales</taxon>
        <taxon>Planctomycetaceae</taxon>
        <taxon>Symmachiella</taxon>
    </lineage>
</organism>
<feature type="transmembrane region" description="Helical" evidence="2">
    <location>
        <begin position="1246"/>
        <end position="1268"/>
    </location>
</feature>
<comment type="caution">
    <text evidence="4">The sequence shown here is derived from an EMBL/GenBank/DDBJ whole genome shotgun (WGS) entry which is preliminary data.</text>
</comment>
<feature type="domain" description="Carrier" evidence="3">
    <location>
        <begin position="598"/>
        <end position="672"/>
    </location>
</feature>
<dbReference type="InterPro" id="IPR009081">
    <property type="entry name" value="PP-bd_ACP"/>
</dbReference>
<dbReference type="InterPro" id="IPR042099">
    <property type="entry name" value="ANL_N_sf"/>
</dbReference>
<dbReference type="RefSeq" id="WP_146374489.1">
    <property type="nucleotide sequence ID" value="NZ_SJPP01000006.1"/>
</dbReference>
<feature type="transmembrane region" description="Helical" evidence="2">
    <location>
        <begin position="1218"/>
        <end position="1240"/>
    </location>
</feature>
<dbReference type="InterPro" id="IPR036736">
    <property type="entry name" value="ACP-like_sf"/>
</dbReference>
<dbReference type="SUPFAM" id="SSF56801">
    <property type="entry name" value="Acetyl-CoA synthetase-like"/>
    <property type="match status" value="1"/>
</dbReference>